<dbReference type="STRING" id="927083.DB32_008925"/>
<keyword evidence="1" id="KW-0802">TPR repeat</keyword>
<feature type="transmembrane region" description="Helical" evidence="2">
    <location>
        <begin position="258"/>
        <end position="279"/>
    </location>
</feature>
<evidence type="ECO:0000256" key="1">
    <source>
        <dbReference type="PROSITE-ProRule" id="PRU00339"/>
    </source>
</evidence>
<dbReference type="SUPFAM" id="SSF48452">
    <property type="entry name" value="TPR-like"/>
    <property type="match status" value="1"/>
</dbReference>
<keyword evidence="4" id="KW-1185">Reference proteome</keyword>
<reference evidence="3 4" key="1">
    <citation type="submission" date="2015-03" db="EMBL/GenBank/DDBJ databases">
        <title>Genome assembly of Sandaracinus amylolyticus DSM 53668.</title>
        <authorList>
            <person name="Sharma G."/>
            <person name="Subramanian S."/>
        </authorList>
    </citation>
    <scope>NUCLEOTIDE SEQUENCE [LARGE SCALE GENOMIC DNA]</scope>
    <source>
        <strain evidence="3 4">DSM 53668</strain>
    </source>
</reference>
<evidence type="ECO:0000256" key="2">
    <source>
        <dbReference type="SAM" id="Phobius"/>
    </source>
</evidence>
<keyword evidence="2" id="KW-0812">Transmembrane</keyword>
<dbReference type="PROSITE" id="PS50005">
    <property type="entry name" value="TPR"/>
    <property type="match status" value="1"/>
</dbReference>
<name>A0A0F6YNP2_9BACT</name>
<organism evidence="3 4">
    <name type="scientific">Sandaracinus amylolyticus</name>
    <dbReference type="NCBI Taxonomy" id="927083"/>
    <lineage>
        <taxon>Bacteria</taxon>
        <taxon>Pseudomonadati</taxon>
        <taxon>Myxococcota</taxon>
        <taxon>Polyangia</taxon>
        <taxon>Polyangiales</taxon>
        <taxon>Sandaracinaceae</taxon>
        <taxon>Sandaracinus</taxon>
    </lineage>
</organism>
<evidence type="ECO:0000313" key="3">
    <source>
        <dbReference type="EMBL" id="AKF11776.1"/>
    </source>
</evidence>
<evidence type="ECO:0000313" key="4">
    <source>
        <dbReference type="Proteomes" id="UP000034883"/>
    </source>
</evidence>
<dbReference type="EMBL" id="CP011125">
    <property type="protein sequence ID" value="AKF11776.1"/>
    <property type="molecule type" value="Genomic_DNA"/>
</dbReference>
<feature type="repeat" description="TPR" evidence="1">
    <location>
        <begin position="74"/>
        <end position="107"/>
    </location>
</feature>
<dbReference type="Proteomes" id="UP000034883">
    <property type="component" value="Chromosome"/>
</dbReference>
<dbReference type="InterPro" id="IPR019734">
    <property type="entry name" value="TPR_rpt"/>
</dbReference>
<proteinExistence type="predicted"/>
<sequence>MMRASQRTFVAVALLIGVVISASSADAQRRRRGSEPVDPLTAAEQAYTEVDFEQTLEHAGAALQAGGHTPDRLVRIYMLLGVSAAALGDAEGARDFFQRMLAVDPEAQLDDTVPPRLRAPYLEARGIVSARPEQLGVEVGIARAQSAIRVALIDPFQMARTVRVHARIEGQVQYTDVEAEAEAEVLAPLDGAANADRIEYWVEVLDPYGNQVVLVGSEFEPRTVGRVAAVAVPGGGGGGAGGGGAQEGGGGSILEDPLFWIISAGVVLVAGGVVAGVLIDQSSHVPVQTGVSFGIP</sequence>
<accession>A0A0F6YNP2</accession>
<dbReference type="InterPro" id="IPR011990">
    <property type="entry name" value="TPR-like_helical_dom_sf"/>
</dbReference>
<dbReference type="KEGG" id="samy:DB32_008925"/>
<keyword evidence="2" id="KW-1133">Transmembrane helix</keyword>
<keyword evidence="2" id="KW-0472">Membrane</keyword>
<gene>
    <name evidence="3" type="ORF">DB32_008925</name>
</gene>
<protein>
    <submittedName>
        <fullName evidence="3">Tetratricopeptide repeat protein</fullName>
    </submittedName>
</protein>
<dbReference type="AlphaFoldDB" id="A0A0F6YNP2"/>